<dbReference type="HOGENOM" id="CLU_053053_5_6_1"/>
<evidence type="ECO:0000256" key="4">
    <source>
        <dbReference type="ARBA" id="ARBA00023163"/>
    </source>
</evidence>
<keyword evidence="3" id="KW-0238">DNA-binding</keyword>
<evidence type="ECO:0000256" key="3">
    <source>
        <dbReference type="ARBA" id="ARBA00023125"/>
    </source>
</evidence>
<dbReference type="InterPro" id="IPR036879">
    <property type="entry name" value="TF_MADSbox_sf"/>
</dbReference>
<dbReference type="PANTHER" id="PTHR11945:SF629">
    <property type="entry name" value="OS02G0164450 PROTEIN"/>
    <property type="match status" value="1"/>
</dbReference>
<dbReference type="eggNOG" id="KOG0014">
    <property type="taxonomic scope" value="Eukaryota"/>
</dbReference>
<dbReference type="AlphaFoldDB" id="A0A0D3GG42"/>
<dbReference type="PROSITE" id="PS50066">
    <property type="entry name" value="MADS_BOX_2"/>
    <property type="match status" value="1"/>
</dbReference>
<dbReference type="GO" id="GO:0005634">
    <property type="term" value="C:nucleus"/>
    <property type="evidence" value="ECO:0007669"/>
    <property type="project" value="UniProtKB-SubCell"/>
</dbReference>
<dbReference type="Proteomes" id="UP000026960">
    <property type="component" value="Chromosome 6"/>
</dbReference>
<dbReference type="FunFam" id="3.40.1810.10:FF:000006">
    <property type="entry name" value="Agamous-like MADS-box protein AGL62"/>
    <property type="match status" value="1"/>
</dbReference>
<protein>
    <recommendedName>
        <fullName evidence="7">MADS-box domain-containing protein</fullName>
    </recommendedName>
</protein>
<dbReference type="PANTHER" id="PTHR11945">
    <property type="entry name" value="MADS BOX PROTEIN"/>
    <property type="match status" value="1"/>
</dbReference>
<dbReference type="STRING" id="65489.A0A0D3GG42"/>
<evidence type="ECO:0000256" key="6">
    <source>
        <dbReference type="SAM" id="Coils"/>
    </source>
</evidence>
<keyword evidence="4" id="KW-0804">Transcription</keyword>
<evidence type="ECO:0000256" key="1">
    <source>
        <dbReference type="ARBA" id="ARBA00004123"/>
    </source>
</evidence>
<accession>A0A0D3GG42</accession>
<dbReference type="Gramene" id="OBART06G13310.1">
    <property type="protein sequence ID" value="OBART06G13310.1"/>
    <property type="gene ID" value="OBART06G13310"/>
</dbReference>
<dbReference type="EnsemblPlants" id="OBART06G13310.1">
    <property type="protein sequence ID" value="OBART06G13310.1"/>
    <property type="gene ID" value="OBART06G13310"/>
</dbReference>
<proteinExistence type="predicted"/>
<dbReference type="InterPro" id="IPR002100">
    <property type="entry name" value="TF_MADSbox"/>
</dbReference>
<dbReference type="GO" id="GO:0000978">
    <property type="term" value="F:RNA polymerase II cis-regulatory region sequence-specific DNA binding"/>
    <property type="evidence" value="ECO:0007669"/>
    <property type="project" value="TreeGrafter"/>
</dbReference>
<dbReference type="PaxDb" id="65489-OBART06G13310.1"/>
<reference evidence="8" key="2">
    <citation type="submission" date="2015-03" db="UniProtKB">
        <authorList>
            <consortium name="EnsemblPlants"/>
        </authorList>
    </citation>
    <scope>IDENTIFICATION</scope>
</reference>
<dbReference type="GO" id="GO:0000981">
    <property type="term" value="F:DNA-binding transcription factor activity, RNA polymerase II-specific"/>
    <property type="evidence" value="ECO:0007669"/>
    <property type="project" value="TreeGrafter"/>
</dbReference>
<name>A0A0D3GG42_9ORYZ</name>
<evidence type="ECO:0000313" key="9">
    <source>
        <dbReference type="Proteomes" id="UP000026960"/>
    </source>
</evidence>
<evidence type="ECO:0000313" key="8">
    <source>
        <dbReference type="EnsemblPlants" id="OBART06G13310.1"/>
    </source>
</evidence>
<evidence type="ECO:0000259" key="7">
    <source>
        <dbReference type="PROSITE" id="PS50066"/>
    </source>
</evidence>
<comment type="subcellular location">
    <subcellularLocation>
        <location evidence="1">Nucleus</location>
    </subcellularLocation>
</comment>
<keyword evidence="9" id="KW-1185">Reference proteome</keyword>
<keyword evidence="5" id="KW-0539">Nucleus</keyword>
<sequence length="238" mass="27099">MMKRKIEIKRIKNEEARQVCFSKRRPSVFKKASELYTVCGAEAAMLVKSPAGKFFSFGAPSVGFVLSRFHATTTSRKHSSMGVTIQHDNSATIKLHELNQQHIELQNQLQAQNEKMKALQEVAKKESGEKVMGWLNSKVEDICQEDLEEFKMVLESLKYLTRGIINQLFQNYAMFSNMMRVQHCVTALPNQQFLPSSEDVKPMIHHVPSSSYGWNTSIDSKPNSSDAHVVGARRYFPK</sequence>
<evidence type="ECO:0000256" key="5">
    <source>
        <dbReference type="ARBA" id="ARBA00023242"/>
    </source>
</evidence>
<dbReference type="PRINTS" id="PR00404">
    <property type="entry name" value="MADSDOMAIN"/>
</dbReference>
<evidence type="ECO:0000256" key="2">
    <source>
        <dbReference type="ARBA" id="ARBA00023015"/>
    </source>
</evidence>
<keyword evidence="6" id="KW-0175">Coiled coil</keyword>
<dbReference type="SUPFAM" id="SSF55455">
    <property type="entry name" value="SRF-like"/>
    <property type="match status" value="1"/>
</dbReference>
<feature type="coiled-coil region" evidence="6">
    <location>
        <begin position="95"/>
        <end position="129"/>
    </location>
</feature>
<feature type="domain" description="MADS-box" evidence="7">
    <location>
        <begin position="1"/>
        <end position="61"/>
    </location>
</feature>
<organism evidence="8">
    <name type="scientific">Oryza barthii</name>
    <dbReference type="NCBI Taxonomy" id="65489"/>
    <lineage>
        <taxon>Eukaryota</taxon>
        <taxon>Viridiplantae</taxon>
        <taxon>Streptophyta</taxon>
        <taxon>Embryophyta</taxon>
        <taxon>Tracheophyta</taxon>
        <taxon>Spermatophyta</taxon>
        <taxon>Magnoliopsida</taxon>
        <taxon>Liliopsida</taxon>
        <taxon>Poales</taxon>
        <taxon>Poaceae</taxon>
        <taxon>BOP clade</taxon>
        <taxon>Oryzoideae</taxon>
        <taxon>Oryzeae</taxon>
        <taxon>Oryzinae</taxon>
        <taxon>Oryza</taxon>
    </lineage>
</organism>
<dbReference type="Gene3D" id="3.40.1810.10">
    <property type="entry name" value="Transcription factor, MADS-box"/>
    <property type="match status" value="1"/>
</dbReference>
<dbReference type="GO" id="GO:0046983">
    <property type="term" value="F:protein dimerization activity"/>
    <property type="evidence" value="ECO:0007669"/>
    <property type="project" value="InterPro"/>
</dbReference>
<keyword evidence="2" id="KW-0805">Transcription regulation</keyword>
<dbReference type="SMART" id="SM00432">
    <property type="entry name" value="MADS"/>
    <property type="match status" value="1"/>
</dbReference>
<dbReference type="Pfam" id="PF00319">
    <property type="entry name" value="SRF-TF"/>
    <property type="match status" value="1"/>
</dbReference>
<reference evidence="8" key="1">
    <citation type="journal article" date="2009" name="Rice">
        <title>De Novo Next Generation Sequencing of Plant Genomes.</title>
        <authorList>
            <person name="Rounsley S."/>
            <person name="Marri P.R."/>
            <person name="Yu Y."/>
            <person name="He R."/>
            <person name="Sisneros N."/>
            <person name="Goicoechea J.L."/>
            <person name="Lee S.J."/>
            <person name="Angelova A."/>
            <person name="Kudrna D."/>
            <person name="Luo M."/>
            <person name="Affourtit J."/>
            <person name="Desany B."/>
            <person name="Knight J."/>
            <person name="Niazi F."/>
            <person name="Egholm M."/>
            <person name="Wing R.A."/>
        </authorList>
    </citation>
    <scope>NUCLEOTIDE SEQUENCE [LARGE SCALE GENOMIC DNA]</scope>
    <source>
        <strain evidence="8">cv. IRGC 105608</strain>
    </source>
</reference>